<name>A0ABT3PY97_9BACT</name>
<evidence type="ECO:0000313" key="3">
    <source>
        <dbReference type="Proteomes" id="UP001207337"/>
    </source>
</evidence>
<evidence type="ECO:0000256" key="1">
    <source>
        <dbReference type="SAM" id="Phobius"/>
    </source>
</evidence>
<keyword evidence="1" id="KW-1133">Transmembrane helix</keyword>
<gene>
    <name evidence="2" type="ORF">LQ318_07830</name>
</gene>
<reference evidence="2 3" key="1">
    <citation type="submission" date="2021-11" db="EMBL/GenBank/DDBJ databases">
        <title>Aliifidinibius sp. nov., a new bacterium isolated from saline soil.</title>
        <authorList>
            <person name="Galisteo C."/>
            <person name="De La Haba R."/>
            <person name="Sanchez-Porro C."/>
            <person name="Ventosa A."/>
        </authorList>
    </citation>
    <scope>NUCLEOTIDE SEQUENCE [LARGE SCALE GENOMIC DNA]</scope>
    <source>
        <strain evidence="2 3">KACC 190600</strain>
    </source>
</reference>
<keyword evidence="1" id="KW-0812">Transmembrane</keyword>
<sequence>MVKNTRLHETGAPMFAAINGRLIYLLAAGGLCVLLVSSGCHTNSKQQLHEERLQILNTLLQKYAEGDSIAVYEESIQDISISLPKEKLATNYLNNDSLTISQEDLEAWQKQWENYEPAEWKEWGWDTDYLISREEFPEYYDYSVPPPGFEVKTFVKIVYFSMPIVGENHAFVNVATSRGKHSWVVVYIIMEKKNGKWIYHSSKGLFTS</sequence>
<keyword evidence="3" id="KW-1185">Reference proteome</keyword>
<feature type="transmembrane region" description="Helical" evidence="1">
    <location>
        <begin position="21"/>
        <end position="39"/>
    </location>
</feature>
<organism evidence="2 3">
    <name type="scientific">Fodinibius salicampi</name>
    <dbReference type="NCBI Taxonomy" id="1920655"/>
    <lineage>
        <taxon>Bacteria</taxon>
        <taxon>Pseudomonadati</taxon>
        <taxon>Balneolota</taxon>
        <taxon>Balneolia</taxon>
        <taxon>Balneolales</taxon>
        <taxon>Balneolaceae</taxon>
        <taxon>Fodinibius</taxon>
    </lineage>
</organism>
<accession>A0ABT3PY97</accession>
<comment type="caution">
    <text evidence="2">The sequence shown here is derived from an EMBL/GenBank/DDBJ whole genome shotgun (WGS) entry which is preliminary data.</text>
</comment>
<dbReference type="Proteomes" id="UP001207337">
    <property type="component" value="Unassembled WGS sequence"/>
</dbReference>
<dbReference type="RefSeq" id="WP_265789069.1">
    <property type="nucleotide sequence ID" value="NZ_BAABRS010000002.1"/>
</dbReference>
<dbReference type="EMBL" id="JAJNDC010000002">
    <property type="protein sequence ID" value="MCW9712811.1"/>
    <property type="molecule type" value="Genomic_DNA"/>
</dbReference>
<keyword evidence="1" id="KW-0472">Membrane</keyword>
<evidence type="ECO:0000313" key="2">
    <source>
        <dbReference type="EMBL" id="MCW9712811.1"/>
    </source>
</evidence>
<evidence type="ECO:0008006" key="4">
    <source>
        <dbReference type="Google" id="ProtNLM"/>
    </source>
</evidence>
<proteinExistence type="predicted"/>
<protein>
    <recommendedName>
        <fullName evidence="4">DUF4829 domain-containing protein</fullName>
    </recommendedName>
</protein>